<evidence type="ECO:0000313" key="1">
    <source>
        <dbReference type="EMBL" id="KAL2834916.1"/>
    </source>
</evidence>
<keyword evidence="2" id="KW-1185">Reference proteome</keyword>
<protein>
    <submittedName>
        <fullName evidence="1">Uncharacterized protein</fullName>
    </submittedName>
</protein>
<comment type="caution">
    <text evidence="1">The sequence shown here is derived from an EMBL/GenBank/DDBJ whole genome shotgun (WGS) entry which is preliminary data.</text>
</comment>
<organism evidence="1 2">
    <name type="scientific">Aspergillus cavernicola</name>
    <dbReference type="NCBI Taxonomy" id="176166"/>
    <lineage>
        <taxon>Eukaryota</taxon>
        <taxon>Fungi</taxon>
        <taxon>Dikarya</taxon>
        <taxon>Ascomycota</taxon>
        <taxon>Pezizomycotina</taxon>
        <taxon>Eurotiomycetes</taxon>
        <taxon>Eurotiomycetidae</taxon>
        <taxon>Eurotiales</taxon>
        <taxon>Aspergillaceae</taxon>
        <taxon>Aspergillus</taxon>
        <taxon>Aspergillus subgen. Nidulantes</taxon>
    </lineage>
</organism>
<gene>
    <name evidence="1" type="ORF">BDW59DRAFT_1092</name>
</gene>
<sequence>MKSPSPTQGFSPSPHTSAPDFLCNCFATCLQEIRKLSRYGGPDLSDTRDVGLLPIPKHLFRKRISYTNQLAC</sequence>
<proteinExistence type="predicted"/>
<name>A0ABR4J4F8_9EURO</name>
<evidence type="ECO:0000313" key="2">
    <source>
        <dbReference type="Proteomes" id="UP001610335"/>
    </source>
</evidence>
<reference evidence="1 2" key="1">
    <citation type="submission" date="2024-07" db="EMBL/GenBank/DDBJ databases">
        <title>Section-level genome sequencing and comparative genomics of Aspergillus sections Usti and Cavernicolus.</title>
        <authorList>
            <consortium name="Lawrence Berkeley National Laboratory"/>
            <person name="Nybo J.L."/>
            <person name="Vesth T.C."/>
            <person name="Theobald S."/>
            <person name="Frisvad J.C."/>
            <person name="Larsen T.O."/>
            <person name="Kjaerboelling I."/>
            <person name="Rothschild-Mancinelli K."/>
            <person name="Lyhne E.K."/>
            <person name="Kogle M.E."/>
            <person name="Barry K."/>
            <person name="Clum A."/>
            <person name="Na H."/>
            <person name="Ledsgaard L."/>
            <person name="Lin J."/>
            <person name="Lipzen A."/>
            <person name="Kuo A."/>
            <person name="Riley R."/>
            <person name="Mondo S."/>
            <person name="LaButti K."/>
            <person name="Haridas S."/>
            <person name="Pangalinan J."/>
            <person name="Salamov A.A."/>
            <person name="Simmons B.A."/>
            <person name="Magnuson J.K."/>
            <person name="Chen J."/>
            <person name="Drula E."/>
            <person name="Henrissat B."/>
            <person name="Wiebenga A."/>
            <person name="Lubbers R.J."/>
            <person name="Gomes A.C."/>
            <person name="Makela M.R."/>
            <person name="Stajich J."/>
            <person name="Grigoriev I.V."/>
            <person name="Mortensen U.H."/>
            <person name="De vries R.P."/>
            <person name="Baker S.E."/>
            <person name="Andersen M.R."/>
        </authorList>
    </citation>
    <scope>NUCLEOTIDE SEQUENCE [LARGE SCALE GENOMIC DNA]</scope>
    <source>
        <strain evidence="1 2">CBS 600.67</strain>
    </source>
</reference>
<dbReference type="EMBL" id="JBFXLS010000001">
    <property type="protein sequence ID" value="KAL2834916.1"/>
    <property type="molecule type" value="Genomic_DNA"/>
</dbReference>
<accession>A0ABR4J4F8</accession>
<dbReference type="Proteomes" id="UP001610335">
    <property type="component" value="Unassembled WGS sequence"/>
</dbReference>